<protein>
    <recommendedName>
        <fullName evidence="3">YbhB/YbcL family Raf kinase inhibitor-like protein</fullName>
    </recommendedName>
</protein>
<accession>A0AAE4MD38</accession>
<organism evidence="1 2">
    <name type="scientific">Methanorbis furvi</name>
    <dbReference type="NCBI Taxonomy" id="3028299"/>
    <lineage>
        <taxon>Archaea</taxon>
        <taxon>Methanobacteriati</taxon>
        <taxon>Methanobacteriota</taxon>
        <taxon>Stenosarchaea group</taxon>
        <taxon>Methanomicrobia</taxon>
        <taxon>Methanomicrobiales</taxon>
        <taxon>Methanocorpusculaceae</taxon>
        <taxon>Methanorbis</taxon>
    </lineage>
</organism>
<dbReference type="Proteomes" id="UP001273136">
    <property type="component" value="Unassembled WGS sequence"/>
</dbReference>
<evidence type="ECO:0008006" key="3">
    <source>
        <dbReference type="Google" id="ProtNLM"/>
    </source>
</evidence>
<dbReference type="RefSeq" id="WP_338094587.1">
    <property type="nucleotide sequence ID" value="NZ_JAWDKA010000007.1"/>
</dbReference>
<dbReference type="EMBL" id="JAWDKA010000007">
    <property type="protein sequence ID" value="MDV0442181.1"/>
    <property type="molecule type" value="Genomic_DNA"/>
</dbReference>
<proteinExistence type="predicted"/>
<dbReference type="Gene3D" id="3.90.280.10">
    <property type="entry name" value="PEBP-like"/>
    <property type="match status" value="1"/>
</dbReference>
<reference evidence="1" key="1">
    <citation type="submission" date="2023-06" db="EMBL/GenBank/DDBJ databases">
        <title>Genome sequence of Methancorpusculaceae sp. Ag1.</title>
        <authorList>
            <person name="Protasov E."/>
            <person name="Platt K."/>
            <person name="Poehlein A."/>
            <person name="Daniel R."/>
            <person name="Brune A."/>
        </authorList>
    </citation>
    <scope>NUCLEOTIDE SEQUENCE</scope>
    <source>
        <strain evidence="1">Ag1</strain>
    </source>
</reference>
<dbReference type="InterPro" id="IPR036610">
    <property type="entry name" value="PEBP-like_sf"/>
</dbReference>
<dbReference type="Pfam" id="PF01161">
    <property type="entry name" value="PBP"/>
    <property type="match status" value="1"/>
</dbReference>
<evidence type="ECO:0000313" key="2">
    <source>
        <dbReference type="Proteomes" id="UP001273136"/>
    </source>
</evidence>
<keyword evidence="2" id="KW-1185">Reference proteome</keyword>
<dbReference type="InterPro" id="IPR005247">
    <property type="entry name" value="YbhB_YbcL/LppC-like"/>
</dbReference>
<dbReference type="InterPro" id="IPR008914">
    <property type="entry name" value="PEBP"/>
</dbReference>
<comment type="caution">
    <text evidence="1">The sequence shown here is derived from an EMBL/GenBank/DDBJ whole genome shotgun (WGS) entry which is preliminary data.</text>
</comment>
<dbReference type="AlphaFoldDB" id="A0AAE4MD38"/>
<gene>
    <name evidence="1" type="ORF">McpAg1_14110</name>
</gene>
<dbReference type="CDD" id="cd00865">
    <property type="entry name" value="PEBP_bact_arch"/>
    <property type="match status" value="1"/>
</dbReference>
<sequence length="152" mass="16522">MEKITIHLGKNGITPSSTFSGGNISPKIDLSGIPPEVKYIAVIVQNKSGDGKTQCIWSIWNIPSVGHVPPGYEAGPVPNFPFPAIQGLNDFGEHGWHGPEPKLGSDERMLFHVFGRAERIVISPDAKMDEVIAEFRDGKTIAFGSLESTLHF</sequence>
<dbReference type="SUPFAM" id="SSF49777">
    <property type="entry name" value="PEBP-like"/>
    <property type="match status" value="1"/>
</dbReference>
<name>A0AAE4MD38_9EURY</name>
<evidence type="ECO:0000313" key="1">
    <source>
        <dbReference type="EMBL" id="MDV0442181.1"/>
    </source>
</evidence>